<evidence type="ECO:0000313" key="2">
    <source>
        <dbReference type="Proteomes" id="UP000184280"/>
    </source>
</evidence>
<name>A0A1M7JYD9_XYLRU</name>
<dbReference type="Proteomes" id="UP000184280">
    <property type="component" value="Unassembled WGS sequence"/>
</dbReference>
<dbReference type="OrthoDB" id="1073377at2"/>
<proteinExistence type="predicted"/>
<evidence type="ECO:0000313" key="1">
    <source>
        <dbReference type="EMBL" id="SHM58059.1"/>
    </source>
</evidence>
<accession>A0A1M7JYD9</accession>
<sequence>MRNLFGIEIKCCCASCEHKVIDYEGERTCKLMGLKVQQTFKCSKWQISYGMSKAGSAQGVVRHIINKEIIID</sequence>
<protein>
    <submittedName>
        <fullName evidence="1">Uncharacterized protein</fullName>
    </submittedName>
</protein>
<dbReference type="AlphaFoldDB" id="A0A1M7JYD9"/>
<gene>
    <name evidence="1" type="ORF">SAMN04488494_2212</name>
</gene>
<reference evidence="1 2" key="1">
    <citation type="submission" date="2016-11" db="EMBL/GenBank/DDBJ databases">
        <authorList>
            <person name="Jaros S."/>
            <person name="Januszkiewicz K."/>
            <person name="Wedrychowicz H."/>
        </authorList>
    </citation>
    <scope>NUCLEOTIDE SEQUENCE [LARGE SCALE GENOMIC DNA]</scope>
    <source>
        <strain evidence="1 2">BPI-34</strain>
    </source>
</reference>
<dbReference type="EMBL" id="FRCJ01000004">
    <property type="protein sequence ID" value="SHM58059.1"/>
    <property type="molecule type" value="Genomic_DNA"/>
</dbReference>
<dbReference type="RefSeq" id="WP_073045483.1">
    <property type="nucleotide sequence ID" value="NZ_FRCJ01000004.1"/>
</dbReference>
<organism evidence="1 2">
    <name type="scientific">Xylanibacter ruminicola</name>
    <name type="common">Prevotella ruminicola</name>
    <dbReference type="NCBI Taxonomy" id="839"/>
    <lineage>
        <taxon>Bacteria</taxon>
        <taxon>Pseudomonadati</taxon>
        <taxon>Bacteroidota</taxon>
        <taxon>Bacteroidia</taxon>
        <taxon>Bacteroidales</taxon>
        <taxon>Prevotellaceae</taxon>
        <taxon>Xylanibacter</taxon>
    </lineage>
</organism>